<dbReference type="AlphaFoldDB" id="A0A7W4JAE5"/>
<comment type="caution">
    <text evidence="1">The sequence shown here is derived from an EMBL/GenBank/DDBJ whole genome shotgun (WGS) entry which is preliminary data.</text>
</comment>
<proteinExistence type="predicted"/>
<dbReference type="EMBL" id="JABEQL010000001">
    <property type="protein sequence ID" value="MBB2177637.1"/>
    <property type="molecule type" value="Genomic_DNA"/>
</dbReference>
<dbReference type="Proteomes" id="UP000525623">
    <property type="component" value="Unassembled WGS sequence"/>
</dbReference>
<organism evidence="1 2">
    <name type="scientific">Gluconacetobacter tumulicola</name>
    <dbReference type="NCBI Taxonomy" id="1017177"/>
    <lineage>
        <taxon>Bacteria</taxon>
        <taxon>Pseudomonadati</taxon>
        <taxon>Pseudomonadota</taxon>
        <taxon>Alphaproteobacteria</taxon>
        <taxon>Acetobacterales</taxon>
        <taxon>Acetobacteraceae</taxon>
        <taxon>Gluconacetobacter</taxon>
    </lineage>
</organism>
<accession>A0A7W4JAE5</accession>
<name>A0A7W4JAE5_9PROT</name>
<evidence type="ECO:0000313" key="2">
    <source>
        <dbReference type="Proteomes" id="UP000525623"/>
    </source>
</evidence>
<sequence length="189" mass="20515">MPVFPREQPPRCYASGHRKKNTPHALACGGFQPFSEGAVRVRLPSRCEAWRIPALLRACGSGAAGGAAMRHVQHSVRLPIALDRTLRQLATRREMTAYALLQDCVRTGLAAMTQESATGPIPAELAEELGQVGARIVHVERLTERALYVSCAAYVFARAAAPTRIDETRLTDDINAAFQRQLALAGDTP</sequence>
<evidence type="ECO:0000313" key="1">
    <source>
        <dbReference type="EMBL" id="MBB2177637.1"/>
    </source>
</evidence>
<reference evidence="1 2" key="1">
    <citation type="submission" date="2020-04" db="EMBL/GenBank/DDBJ databases">
        <title>Description of novel Gluconacetobacter.</title>
        <authorList>
            <person name="Sombolestani A."/>
        </authorList>
    </citation>
    <scope>NUCLEOTIDE SEQUENCE [LARGE SCALE GENOMIC DNA]</scope>
    <source>
        <strain evidence="1 2">LMG 27725</strain>
    </source>
</reference>
<protein>
    <submittedName>
        <fullName evidence="1">Uncharacterized protein</fullName>
    </submittedName>
</protein>
<keyword evidence="2" id="KW-1185">Reference proteome</keyword>
<gene>
    <name evidence="1" type="ORF">HLH29_00355</name>
</gene>